<keyword evidence="2" id="KW-1185">Reference proteome</keyword>
<evidence type="ECO:0000256" key="1">
    <source>
        <dbReference type="SAM" id="SignalP"/>
    </source>
</evidence>
<organism evidence="2 3">
    <name type="scientific">Romanomermis culicivorax</name>
    <name type="common">Nematode worm</name>
    <dbReference type="NCBI Taxonomy" id="13658"/>
    <lineage>
        <taxon>Eukaryota</taxon>
        <taxon>Metazoa</taxon>
        <taxon>Ecdysozoa</taxon>
        <taxon>Nematoda</taxon>
        <taxon>Enoplea</taxon>
        <taxon>Dorylaimia</taxon>
        <taxon>Mermithida</taxon>
        <taxon>Mermithoidea</taxon>
        <taxon>Mermithidae</taxon>
        <taxon>Romanomermis</taxon>
    </lineage>
</organism>
<dbReference type="WBParaSite" id="nRc.2.0.1.t41586-RA">
    <property type="protein sequence ID" value="nRc.2.0.1.t41586-RA"/>
    <property type="gene ID" value="nRc.2.0.1.g41586"/>
</dbReference>
<proteinExistence type="predicted"/>
<feature type="signal peptide" evidence="1">
    <location>
        <begin position="1"/>
        <end position="21"/>
    </location>
</feature>
<evidence type="ECO:0000313" key="3">
    <source>
        <dbReference type="WBParaSite" id="nRc.2.0.1.t41586-RA"/>
    </source>
</evidence>
<accession>A0A915KSX9</accession>
<name>A0A915KSX9_ROMCU</name>
<sequence>MSGLKIFSLILPILLITSVQRHRSSPPAHDLGNWRENFEILGNNYRVPSMVRTRRSEWFVNKRMDSRIRPSQTVCQLIFYTLHNTTFGSSEANAVSNKY</sequence>
<keyword evidence="1" id="KW-0732">Signal</keyword>
<reference evidence="3" key="1">
    <citation type="submission" date="2022-11" db="UniProtKB">
        <authorList>
            <consortium name="WormBaseParasite"/>
        </authorList>
    </citation>
    <scope>IDENTIFICATION</scope>
</reference>
<protein>
    <submittedName>
        <fullName evidence="3">Uncharacterized protein</fullName>
    </submittedName>
</protein>
<feature type="chain" id="PRO_5037248767" evidence="1">
    <location>
        <begin position="22"/>
        <end position="99"/>
    </location>
</feature>
<dbReference type="Proteomes" id="UP000887565">
    <property type="component" value="Unplaced"/>
</dbReference>
<dbReference type="AlphaFoldDB" id="A0A915KSX9"/>
<evidence type="ECO:0000313" key="2">
    <source>
        <dbReference type="Proteomes" id="UP000887565"/>
    </source>
</evidence>